<evidence type="ECO:0000313" key="2">
    <source>
        <dbReference type="Proteomes" id="UP000325255"/>
    </source>
</evidence>
<dbReference type="RefSeq" id="WP_150045705.1">
    <property type="nucleotide sequence ID" value="NZ_OW485603.1"/>
</dbReference>
<dbReference type="EMBL" id="VWPK01000110">
    <property type="protein sequence ID" value="KAA5608057.1"/>
    <property type="molecule type" value="Genomic_DNA"/>
</dbReference>
<protein>
    <submittedName>
        <fullName evidence="1">Uncharacterized protein</fullName>
    </submittedName>
</protein>
<keyword evidence="2" id="KW-1185">Reference proteome</keyword>
<dbReference type="OrthoDB" id="7268682at2"/>
<comment type="caution">
    <text evidence="1">The sequence shown here is derived from an EMBL/GenBank/DDBJ whole genome shotgun (WGS) entry which is preliminary data.</text>
</comment>
<accession>A0A5M6IJJ8</accession>
<organism evidence="1 2">
    <name type="scientific">Rhodovastum atsumiense</name>
    <dbReference type="NCBI Taxonomy" id="504468"/>
    <lineage>
        <taxon>Bacteria</taxon>
        <taxon>Pseudomonadati</taxon>
        <taxon>Pseudomonadota</taxon>
        <taxon>Alphaproteobacteria</taxon>
        <taxon>Acetobacterales</taxon>
        <taxon>Acetobacteraceae</taxon>
        <taxon>Rhodovastum</taxon>
    </lineage>
</organism>
<evidence type="ECO:0000313" key="1">
    <source>
        <dbReference type="EMBL" id="KAA5608057.1"/>
    </source>
</evidence>
<dbReference type="AlphaFoldDB" id="A0A5M6IJJ8"/>
<reference evidence="1 2" key="1">
    <citation type="submission" date="2019-09" db="EMBL/GenBank/DDBJ databases">
        <title>Genome sequence of Rhodovastum atsumiense, a diverse member of the Acetobacteraceae family of non-sulfur purple photosynthetic bacteria.</title>
        <authorList>
            <person name="Meyer T."/>
            <person name="Kyndt J."/>
        </authorList>
    </citation>
    <scope>NUCLEOTIDE SEQUENCE [LARGE SCALE GENOMIC DNA]</scope>
    <source>
        <strain evidence="1 2">DSM 21279</strain>
    </source>
</reference>
<name>A0A5M6IJJ8_9PROT</name>
<dbReference type="Proteomes" id="UP000325255">
    <property type="component" value="Unassembled WGS sequence"/>
</dbReference>
<proteinExistence type="predicted"/>
<gene>
    <name evidence="1" type="ORF">F1189_30860</name>
</gene>
<sequence>MQTKGRQDHIIEQAVALARDAAPNLTSILITHYPDIETLDTFRPGETDLGTVAAVNKAVATELAAAGVRVFVQLADRAAFRRWMSGRPDTQENRWAWRDRRHLLHGAAALKALSADPTLAGSRPKLSAAPGSLADRLLDAFADEDSSEFDDLVHDLLAAGRSNVLDLAVRKTGDRLGEEAAEDLLGELLAVAEGAEMGPSGWAELVALPVALPASNVPDAAALRDSLLEAGVLPATDDVRFLPGWRSPEALDSLDPAAVRRVLIDMVAGAEPNDLPPADADKLAGMGFGFLLGLQVDWSIPLWDEVAVNGPPQEPEEDEATPEDAAQAAAFDRWRSAVFDAAGCVVLDLVRLSEVPGEITDFLADAGQQVGGLEEIRAFVAAARREAPDEEVVCRPEIIADGLELSLYTQGGRFLSSMVVTADKLPAKPEEILLVVGSLVPLAKDVPGR</sequence>